<name>A0A6A6R5R4_9PEZI</name>
<evidence type="ECO:0000313" key="4">
    <source>
        <dbReference type="EMBL" id="KAF2499899.1"/>
    </source>
</evidence>
<evidence type="ECO:0000256" key="2">
    <source>
        <dbReference type="ARBA" id="ARBA00023002"/>
    </source>
</evidence>
<dbReference type="SUPFAM" id="SSF51735">
    <property type="entry name" value="NAD(P)-binding Rossmann-fold domains"/>
    <property type="match status" value="1"/>
</dbReference>
<dbReference type="PRINTS" id="PR00080">
    <property type="entry name" value="SDRFAMILY"/>
</dbReference>
<dbReference type="Gene3D" id="3.40.50.720">
    <property type="entry name" value="NAD(P)-binding Rossmann-like Domain"/>
    <property type="match status" value="1"/>
</dbReference>
<evidence type="ECO:0000256" key="1">
    <source>
        <dbReference type="ARBA" id="ARBA00006484"/>
    </source>
</evidence>
<dbReference type="InterPro" id="IPR036291">
    <property type="entry name" value="NAD(P)-bd_dom_sf"/>
</dbReference>
<dbReference type="PRINTS" id="PR00081">
    <property type="entry name" value="GDHRDH"/>
</dbReference>
<accession>A0A6A6R5R4</accession>
<dbReference type="PANTHER" id="PTHR44229">
    <property type="entry name" value="15-HYDROXYPROSTAGLANDIN DEHYDROGENASE [NAD(+)]"/>
    <property type="match status" value="1"/>
</dbReference>
<dbReference type="InterPro" id="IPR002347">
    <property type="entry name" value="SDR_fam"/>
</dbReference>
<gene>
    <name evidence="4" type="ORF">BU16DRAFT_548023</name>
</gene>
<reference evidence="4" key="1">
    <citation type="journal article" date="2020" name="Stud. Mycol.">
        <title>101 Dothideomycetes genomes: a test case for predicting lifestyles and emergence of pathogens.</title>
        <authorList>
            <person name="Haridas S."/>
            <person name="Albert R."/>
            <person name="Binder M."/>
            <person name="Bloem J."/>
            <person name="Labutti K."/>
            <person name="Salamov A."/>
            <person name="Andreopoulos B."/>
            <person name="Baker S."/>
            <person name="Barry K."/>
            <person name="Bills G."/>
            <person name="Bluhm B."/>
            <person name="Cannon C."/>
            <person name="Castanera R."/>
            <person name="Culley D."/>
            <person name="Daum C."/>
            <person name="Ezra D."/>
            <person name="Gonzalez J."/>
            <person name="Henrissat B."/>
            <person name="Kuo A."/>
            <person name="Liang C."/>
            <person name="Lipzen A."/>
            <person name="Lutzoni F."/>
            <person name="Magnuson J."/>
            <person name="Mondo S."/>
            <person name="Nolan M."/>
            <person name="Ohm R."/>
            <person name="Pangilinan J."/>
            <person name="Park H.-J."/>
            <person name="Ramirez L."/>
            <person name="Alfaro M."/>
            <person name="Sun H."/>
            <person name="Tritt A."/>
            <person name="Yoshinaga Y."/>
            <person name="Zwiers L.-H."/>
            <person name="Turgeon B."/>
            <person name="Goodwin S."/>
            <person name="Spatafora J."/>
            <person name="Crous P."/>
            <person name="Grigoriev I."/>
        </authorList>
    </citation>
    <scope>NUCLEOTIDE SEQUENCE</scope>
    <source>
        <strain evidence="4">CBS 269.34</strain>
    </source>
</reference>
<protein>
    <submittedName>
        <fullName evidence="4">NAD(P)-binding protein</fullName>
    </submittedName>
</protein>
<dbReference type="OrthoDB" id="37659at2759"/>
<dbReference type="EMBL" id="MU004184">
    <property type="protein sequence ID" value="KAF2499899.1"/>
    <property type="molecule type" value="Genomic_DNA"/>
</dbReference>
<dbReference type="GO" id="GO:0016616">
    <property type="term" value="F:oxidoreductase activity, acting on the CH-OH group of donors, NAD or NADP as acceptor"/>
    <property type="evidence" value="ECO:0007669"/>
    <property type="project" value="TreeGrafter"/>
</dbReference>
<comment type="similarity">
    <text evidence="1 3">Belongs to the short-chain dehydrogenases/reductases (SDR) family.</text>
</comment>
<keyword evidence="5" id="KW-1185">Reference proteome</keyword>
<sequence length="314" mass="33372">MPNGEAIQVPTDSYSFKGKTVLITGASSGIGLETAELFYSLGANIAFICGRKTPPTKIPLESPRTLRINLNLSDWSALSAAFLATYEKFGRIDIVVPNAGLAEPAGQYFNLQEDGEGGLKPLDMIAVEIDIKGTMYTVALGIHYLKKNQNPSGGSIVIMSSMAGYEGVSGMPGYSASKHAATALLRSLPRNSGPLNIAVSLVAPSMTYTPGAFPGTYKPGKEAFAEMDAKMKKVGVNMSSAYTCANAVAYLVEKGLDANGVSLLVDRDEITDLESEIAAARPEWFVDRGKAREEAGKAFYEFTKAEAEKAKATT</sequence>
<evidence type="ECO:0000256" key="3">
    <source>
        <dbReference type="RuleBase" id="RU000363"/>
    </source>
</evidence>
<dbReference type="PANTHER" id="PTHR44229:SF4">
    <property type="entry name" value="15-HYDROXYPROSTAGLANDIN DEHYDROGENASE [NAD(+)]"/>
    <property type="match status" value="1"/>
</dbReference>
<dbReference type="GO" id="GO:0005737">
    <property type="term" value="C:cytoplasm"/>
    <property type="evidence" value="ECO:0007669"/>
    <property type="project" value="TreeGrafter"/>
</dbReference>
<organism evidence="4 5">
    <name type="scientific">Lophium mytilinum</name>
    <dbReference type="NCBI Taxonomy" id="390894"/>
    <lineage>
        <taxon>Eukaryota</taxon>
        <taxon>Fungi</taxon>
        <taxon>Dikarya</taxon>
        <taxon>Ascomycota</taxon>
        <taxon>Pezizomycotina</taxon>
        <taxon>Dothideomycetes</taxon>
        <taxon>Pleosporomycetidae</taxon>
        <taxon>Mytilinidiales</taxon>
        <taxon>Mytilinidiaceae</taxon>
        <taxon>Lophium</taxon>
    </lineage>
</organism>
<evidence type="ECO:0000313" key="5">
    <source>
        <dbReference type="Proteomes" id="UP000799750"/>
    </source>
</evidence>
<dbReference type="AlphaFoldDB" id="A0A6A6R5R4"/>
<dbReference type="Pfam" id="PF00106">
    <property type="entry name" value="adh_short"/>
    <property type="match status" value="1"/>
</dbReference>
<keyword evidence="2" id="KW-0560">Oxidoreductase</keyword>
<proteinExistence type="inferred from homology"/>
<dbReference type="Proteomes" id="UP000799750">
    <property type="component" value="Unassembled WGS sequence"/>
</dbReference>